<keyword evidence="3" id="KW-1185">Reference proteome</keyword>
<gene>
    <name evidence="2" type="ORF">AB0E89_14045</name>
</gene>
<name>A0ABV2ZGM6_9ACTN</name>
<evidence type="ECO:0000313" key="3">
    <source>
        <dbReference type="Proteomes" id="UP001550739"/>
    </source>
</evidence>
<reference evidence="2 3" key="1">
    <citation type="submission" date="2024-06" db="EMBL/GenBank/DDBJ databases">
        <title>The Natural Products Discovery Center: Release of the First 8490 Sequenced Strains for Exploring Actinobacteria Biosynthetic Diversity.</title>
        <authorList>
            <person name="Kalkreuter E."/>
            <person name="Kautsar S.A."/>
            <person name="Yang D."/>
            <person name="Bader C.D."/>
            <person name="Teijaro C.N."/>
            <person name="Fluegel L."/>
            <person name="Davis C.M."/>
            <person name="Simpson J.R."/>
            <person name="Lauterbach L."/>
            <person name="Steele A.D."/>
            <person name="Gui C."/>
            <person name="Meng S."/>
            <person name="Li G."/>
            <person name="Viehrig K."/>
            <person name="Ye F."/>
            <person name="Su P."/>
            <person name="Kiefer A.F."/>
            <person name="Nichols A."/>
            <person name="Cepeda A.J."/>
            <person name="Yan W."/>
            <person name="Fan B."/>
            <person name="Jiang Y."/>
            <person name="Adhikari A."/>
            <person name="Zheng C.-J."/>
            <person name="Schuster L."/>
            <person name="Cowan T.M."/>
            <person name="Smanski M.J."/>
            <person name="Chevrette M.G."/>
            <person name="De Carvalho L.P.S."/>
            <person name="Shen B."/>
        </authorList>
    </citation>
    <scope>NUCLEOTIDE SEQUENCE [LARGE SCALE GENOMIC DNA]</scope>
    <source>
        <strain evidence="2 3">NPDC033843</strain>
    </source>
</reference>
<evidence type="ECO:0000313" key="2">
    <source>
        <dbReference type="EMBL" id="MEU3781687.1"/>
    </source>
</evidence>
<feature type="domain" description="DUF4935" evidence="1">
    <location>
        <begin position="37"/>
        <end position="210"/>
    </location>
</feature>
<protein>
    <submittedName>
        <fullName evidence="2">PIN domain-containing protein</fullName>
    </submittedName>
</protein>
<dbReference type="Pfam" id="PF16289">
    <property type="entry name" value="PIN_12"/>
    <property type="match status" value="1"/>
</dbReference>
<dbReference type="EMBL" id="JBEZVE010000006">
    <property type="protein sequence ID" value="MEU3781687.1"/>
    <property type="molecule type" value="Genomic_DNA"/>
</dbReference>
<evidence type="ECO:0000259" key="1">
    <source>
        <dbReference type="Pfam" id="PF16289"/>
    </source>
</evidence>
<dbReference type="Proteomes" id="UP001550739">
    <property type="component" value="Unassembled WGS sequence"/>
</dbReference>
<accession>A0ABV2ZGM6</accession>
<organism evidence="2 3">
    <name type="scientific">Streptomyces sp. 900129855</name>
    <dbReference type="NCBI Taxonomy" id="3155129"/>
    <lineage>
        <taxon>Bacteria</taxon>
        <taxon>Bacillati</taxon>
        <taxon>Actinomycetota</taxon>
        <taxon>Actinomycetes</taxon>
        <taxon>Kitasatosporales</taxon>
        <taxon>Streptomycetaceae</taxon>
        <taxon>Streptomyces</taxon>
    </lineage>
</organism>
<dbReference type="RefSeq" id="WP_361702399.1">
    <property type="nucleotide sequence ID" value="NZ_JBEZVE010000006.1"/>
</dbReference>
<sequence length="363" mass="41938">MGRSLALTADSPQHQFDKLQYQEPAHRLYHLVVLRLLIDTSVWLDIARRRDGQQIIVPIRVLFFQKKLDLLVPSIILQEFERNRPRAEAAATDSVRERFRLLKQDLKEYGDSEAQAWIAEMAHQVPFVSSQALQNFSEISELLSHGRRLEPGTKEHGAVVERALEKKAPFHLNKNSVADAVLMELFCTALAESKDSADCYVFATSNYQDFSVVNGDRRKPHPDFDAVFSDERRATYAYDVDGLVAVLVEKIGEAYEEVAEEVAFLEESPRPLTEILELHKELYDRIWYAHSRWSDTPDGQMNPRYDESLRKSIKEGRARIEGKYEVSSLLPADDYEWGFLNGKMAILEWLLGDELNDPEWYRY</sequence>
<comment type="caution">
    <text evidence="2">The sequence shown here is derived from an EMBL/GenBank/DDBJ whole genome shotgun (WGS) entry which is preliminary data.</text>
</comment>
<proteinExistence type="predicted"/>
<dbReference type="InterPro" id="IPR032557">
    <property type="entry name" value="DUF4935"/>
</dbReference>